<feature type="coiled-coil region" evidence="1">
    <location>
        <begin position="19"/>
        <end position="46"/>
    </location>
</feature>
<sequence length="322" mass="37981">MHSEKSNINLLLQYKLINLKKKALQVEELKEDIMILENALQSHNDDKILEFSHGYCSLELKGDKLKKRRGKYDTLQNINDLIQRNTYLKEKLKDECNATQDRDASVEEYNDNCEQIMNLFQNINEEDHSNISLLKNHLRILQRRIYNTIACTADIKKQFLEKEEELNTLKKKIQQYSTISNCIQSKKEAQENLIEESYLYETKTSMEKENKILIETISDLNKIYDNLSSQIEGLKEYNTNFLNQIVNKLCPVPMGLPKGPKEKQRSLEMSENISRKPSESRELTVEHEKQEVKLLKSKKIYTEANSKRLDHIRRRLRIRSTN</sequence>
<evidence type="ECO:0000313" key="3">
    <source>
        <dbReference type="EnsemblMetazoa" id="RPRC005079-PA"/>
    </source>
</evidence>
<keyword evidence="1" id="KW-0175">Coiled coil</keyword>
<organism evidence="3 4">
    <name type="scientific">Rhodnius prolixus</name>
    <name type="common">Triatomid bug</name>
    <dbReference type="NCBI Taxonomy" id="13249"/>
    <lineage>
        <taxon>Eukaryota</taxon>
        <taxon>Metazoa</taxon>
        <taxon>Ecdysozoa</taxon>
        <taxon>Arthropoda</taxon>
        <taxon>Hexapoda</taxon>
        <taxon>Insecta</taxon>
        <taxon>Pterygota</taxon>
        <taxon>Neoptera</taxon>
        <taxon>Paraneoptera</taxon>
        <taxon>Hemiptera</taxon>
        <taxon>Heteroptera</taxon>
        <taxon>Panheteroptera</taxon>
        <taxon>Cimicomorpha</taxon>
        <taxon>Reduviidae</taxon>
        <taxon>Triatominae</taxon>
        <taxon>Rhodnius</taxon>
    </lineage>
</organism>
<protein>
    <submittedName>
        <fullName evidence="3">Uncharacterized protein</fullName>
    </submittedName>
</protein>
<dbReference type="GeneID" id="141457885"/>
<dbReference type="Proteomes" id="UP000015103">
    <property type="component" value="Unassembled WGS sequence"/>
</dbReference>
<evidence type="ECO:0000256" key="2">
    <source>
        <dbReference type="SAM" id="MobiDB-lite"/>
    </source>
</evidence>
<accession>T1HM05</accession>
<dbReference type="AlphaFoldDB" id="T1HM05"/>
<dbReference type="EMBL" id="ACPB03008137">
    <property type="status" value="NOT_ANNOTATED_CDS"/>
    <property type="molecule type" value="Genomic_DNA"/>
</dbReference>
<dbReference type="RefSeq" id="XP_073991360.1">
    <property type="nucleotide sequence ID" value="XM_074135259.1"/>
</dbReference>
<dbReference type="InParanoid" id="T1HM05"/>
<evidence type="ECO:0000256" key="1">
    <source>
        <dbReference type="SAM" id="Coils"/>
    </source>
</evidence>
<feature type="coiled-coil region" evidence="1">
    <location>
        <begin position="152"/>
        <end position="179"/>
    </location>
</feature>
<keyword evidence="4" id="KW-1185">Reference proteome</keyword>
<name>T1HM05_RHOPR</name>
<dbReference type="VEuPathDB" id="VectorBase:RPRC005079"/>
<feature type="region of interest" description="Disordered" evidence="2">
    <location>
        <begin position="256"/>
        <end position="290"/>
    </location>
</feature>
<proteinExistence type="predicted"/>
<evidence type="ECO:0000313" key="4">
    <source>
        <dbReference type="Proteomes" id="UP000015103"/>
    </source>
</evidence>
<dbReference type="RefSeq" id="XP_073991369.1">
    <property type="nucleotide sequence ID" value="XM_074135268.1"/>
</dbReference>
<reference evidence="3" key="1">
    <citation type="submission" date="2015-05" db="UniProtKB">
        <authorList>
            <consortium name="EnsemblMetazoa"/>
        </authorList>
    </citation>
    <scope>IDENTIFICATION</scope>
</reference>
<dbReference type="HOGENOM" id="CLU_864113_0_0_1"/>
<feature type="compositionally biased region" description="Basic and acidic residues" evidence="2">
    <location>
        <begin position="259"/>
        <end position="290"/>
    </location>
</feature>
<dbReference type="EnsemblMetazoa" id="RPRC005079-RA">
    <property type="protein sequence ID" value="RPRC005079-PA"/>
    <property type="gene ID" value="RPRC005079"/>
</dbReference>